<dbReference type="OrthoDB" id="5517693at2"/>
<protein>
    <recommendedName>
        <fullName evidence="3">DUF559 domain-containing protein</fullName>
    </recommendedName>
</protein>
<dbReference type="RefSeq" id="WP_135073256.1">
    <property type="nucleotide sequence ID" value="NZ_CP038267.1"/>
</dbReference>
<keyword evidence="2" id="KW-1185">Reference proteome</keyword>
<sequence length="322" mass="35978">MNLRRWLDQPLLDDSFPLPLDAPFTTHDARQAGLTPRHLTALVDAALLRRPVRSVYLASQAGDSPRLRAAAIRLTVPDGAVVCDRHAGWLHGADMVLAPNEHLALRPLSVYRLRGMGRLRNDLTAGGERDLRPHDIVELDGLLVTTPLRTAWDLGRQRFREDALAGLDQMLRLGVFSTEELLHGVERFRGHRWITTLRELAPIADARSASPGESVLRLRWIDLGLPTPQLQVEVWIDGRLVAILDLAHEGLHYAAEYDGAEWHGSPEQQAHDRVRRAEAAEAGWTIDAFVNADVRGQHRTVDARLRAGVTAAREAYGRRVFL</sequence>
<gene>
    <name evidence="1" type="ORF">EXE57_01250</name>
</gene>
<dbReference type="KEGG" id="noy:EXE57_01250"/>
<dbReference type="Proteomes" id="UP000294894">
    <property type="component" value="Chromosome"/>
</dbReference>
<dbReference type="AlphaFoldDB" id="A0A4P7GHA8"/>
<reference evidence="1 2" key="1">
    <citation type="submission" date="2019-03" db="EMBL/GenBank/DDBJ databases">
        <title>Three New Species of Nocardioides, Nocardioides euryhalodurans sp. nov., Nocardioides seonyuensis sp. nov. and Nocardioides eburneoflavus sp. nov., Iolated from Soil.</title>
        <authorList>
            <person name="Roh S.G."/>
            <person name="Lee C."/>
            <person name="Kim M.-K."/>
            <person name="Kim S.B."/>
        </authorList>
    </citation>
    <scope>NUCLEOTIDE SEQUENCE [LARGE SCALE GENOMIC DNA]</scope>
    <source>
        <strain evidence="1 2">MMS17-SY117</strain>
    </source>
</reference>
<accession>A0A4P7GHA8</accession>
<dbReference type="Gene3D" id="3.40.960.10">
    <property type="entry name" value="VSR Endonuclease"/>
    <property type="match status" value="1"/>
</dbReference>
<dbReference type="SUPFAM" id="SSF52980">
    <property type="entry name" value="Restriction endonuclease-like"/>
    <property type="match status" value="1"/>
</dbReference>
<dbReference type="InterPro" id="IPR011335">
    <property type="entry name" value="Restrct_endonuc-II-like"/>
</dbReference>
<evidence type="ECO:0000313" key="2">
    <source>
        <dbReference type="Proteomes" id="UP000294894"/>
    </source>
</evidence>
<evidence type="ECO:0000313" key="1">
    <source>
        <dbReference type="EMBL" id="QBR91047.1"/>
    </source>
</evidence>
<proteinExistence type="predicted"/>
<organism evidence="1 2">
    <name type="scientific">Nocardioides euryhalodurans</name>
    <dbReference type="NCBI Taxonomy" id="2518370"/>
    <lineage>
        <taxon>Bacteria</taxon>
        <taxon>Bacillati</taxon>
        <taxon>Actinomycetota</taxon>
        <taxon>Actinomycetes</taxon>
        <taxon>Propionibacteriales</taxon>
        <taxon>Nocardioidaceae</taxon>
        <taxon>Nocardioides</taxon>
    </lineage>
</organism>
<evidence type="ECO:0008006" key="3">
    <source>
        <dbReference type="Google" id="ProtNLM"/>
    </source>
</evidence>
<name>A0A4P7GHA8_9ACTN</name>
<dbReference type="EMBL" id="CP038267">
    <property type="protein sequence ID" value="QBR91047.1"/>
    <property type="molecule type" value="Genomic_DNA"/>
</dbReference>